<proteinExistence type="predicted"/>
<feature type="compositionally biased region" description="Low complexity" evidence="1">
    <location>
        <begin position="180"/>
        <end position="194"/>
    </location>
</feature>
<dbReference type="Gramene" id="TVU22576">
    <property type="protein sequence ID" value="TVU22576"/>
    <property type="gene ID" value="EJB05_32286"/>
</dbReference>
<reference evidence="2 3" key="1">
    <citation type="journal article" date="2019" name="Sci. Rep.">
        <title>A high-quality genome of Eragrostis curvula grass provides insights into Poaceae evolution and supports new strategies to enhance forage quality.</title>
        <authorList>
            <person name="Carballo J."/>
            <person name="Santos B.A.C.M."/>
            <person name="Zappacosta D."/>
            <person name="Garbus I."/>
            <person name="Selva J.P."/>
            <person name="Gallo C.A."/>
            <person name="Diaz A."/>
            <person name="Albertini E."/>
            <person name="Caccamo M."/>
            <person name="Echenique V."/>
        </authorList>
    </citation>
    <scope>NUCLEOTIDE SEQUENCE [LARGE SCALE GENOMIC DNA]</scope>
    <source>
        <strain evidence="3">cv. Victoria</strain>
        <tissue evidence="2">Leaf</tissue>
    </source>
</reference>
<evidence type="ECO:0000313" key="3">
    <source>
        <dbReference type="Proteomes" id="UP000324897"/>
    </source>
</evidence>
<sequence length="427" mass="44254">MARASRPDGHVDAARIAPRRATAAHFGGGISRRLDHPDRRWPDADGLLAAAAVQEPAALLPAGAAGHGGGELRRGLWDDEAELLDAAAAARGRGAGEVRQAGRVERAAALGRGHAPHHAGLAGGVHALAQRRLGGHGGGVGEVVVVVLRRLPPRPRYVVVGYDDDAAKLSRSNRSELASLIASSSTAAATAGARRSTRSRPRSAAGGGSASITESSSMGRNTSKDARGGSSIALLRRRQRRERERASGAHDATADRRRESFTVRGNARLPGVTVTFTAALAAGSSSVTTTSVLGGGDGCCFAFTKIALSRHSSTADCALNRASVAGLLGSDAAAATAFLPAQGQSRQNSVQRCFLPPPRFRSLLALTAAPPLPFSLAAAEAAWPWPAESSPERLFQLTSDEAAVRPLWLVASAAGTDSRGASSWWWW</sequence>
<comment type="caution">
    <text evidence="2">The sequence shown here is derived from an EMBL/GenBank/DDBJ whole genome shotgun (WGS) entry which is preliminary data.</text>
</comment>
<evidence type="ECO:0000313" key="2">
    <source>
        <dbReference type="EMBL" id="TVU22576.1"/>
    </source>
</evidence>
<feature type="region of interest" description="Disordered" evidence="1">
    <location>
        <begin position="180"/>
        <end position="262"/>
    </location>
</feature>
<dbReference type="AlphaFoldDB" id="A0A5J9UGE0"/>
<evidence type="ECO:0000256" key="1">
    <source>
        <dbReference type="SAM" id="MobiDB-lite"/>
    </source>
</evidence>
<organism evidence="2 3">
    <name type="scientific">Eragrostis curvula</name>
    <name type="common">weeping love grass</name>
    <dbReference type="NCBI Taxonomy" id="38414"/>
    <lineage>
        <taxon>Eukaryota</taxon>
        <taxon>Viridiplantae</taxon>
        <taxon>Streptophyta</taxon>
        <taxon>Embryophyta</taxon>
        <taxon>Tracheophyta</taxon>
        <taxon>Spermatophyta</taxon>
        <taxon>Magnoliopsida</taxon>
        <taxon>Liliopsida</taxon>
        <taxon>Poales</taxon>
        <taxon>Poaceae</taxon>
        <taxon>PACMAD clade</taxon>
        <taxon>Chloridoideae</taxon>
        <taxon>Eragrostideae</taxon>
        <taxon>Eragrostidinae</taxon>
        <taxon>Eragrostis</taxon>
    </lineage>
</organism>
<protein>
    <submittedName>
        <fullName evidence="2">Uncharacterized protein</fullName>
    </submittedName>
</protein>
<accession>A0A5J9UGE0</accession>
<dbReference type="Proteomes" id="UP000324897">
    <property type="component" value="Unassembled WGS sequence"/>
</dbReference>
<keyword evidence="3" id="KW-1185">Reference proteome</keyword>
<feature type="non-terminal residue" evidence="2">
    <location>
        <position position="1"/>
    </location>
</feature>
<dbReference type="EMBL" id="RWGY01000026">
    <property type="protein sequence ID" value="TVU22576.1"/>
    <property type="molecule type" value="Genomic_DNA"/>
</dbReference>
<gene>
    <name evidence="2" type="ORF">EJB05_32286</name>
</gene>
<name>A0A5J9UGE0_9POAL</name>
<feature type="compositionally biased region" description="Basic and acidic residues" evidence="1">
    <location>
        <begin position="241"/>
        <end position="261"/>
    </location>
</feature>